<sequence length="143" mass="17184">MNTKWCAMCEKELPLSEFYTHKDWGYQSRCKTCQASYRKQYNKTPQAKTSRRKTYEKLRDKGYFRDYNTRQYHDPIGHLKMVARLSIHKMKREGLIDQQPCLMCGKQYTEAHHPDYDQPLLIVWLCHSCHIDLHNNIKLKENG</sequence>
<dbReference type="EMBL" id="LAZR01012012">
    <property type="protein sequence ID" value="KKM47408.1"/>
    <property type="molecule type" value="Genomic_DNA"/>
</dbReference>
<gene>
    <name evidence="1" type="ORF">LCGC14_1558560</name>
</gene>
<organism evidence="1">
    <name type="scientific">marine sediment metagenome</name>
    <dbReference type="NCBI Taxonomy" id="412755"/>
    <lineage>
        <taxon>unclassified sequences</taxon>
        <taxon>metagenomes</taxon>
        <taxon>ecological metagenomes</taxon>
    </lineage>
</organism>
<accession>A0A0F9IN63</accession>
<comment type="caution">
    <text evidence="1">The sequence shown here is derived from an EMBL/GenBank/DDBJ whole genome shotgun (WGS) entry which is preliminary data.</text>
</comment>
<dbReference type="AlphaFoldDB" id="A0A0F9IN63"/>
<protein>
    <submittedName>
        <fullName evidence="1">Uncharacterized protein</fullName>
    </submittedName>
</protein>
<reference evidence="1" key="1">
    <citation type="journal article" date="2015" name="Nature">
        <title>Complex archaea that bridge the gap between prokaryotes and eukaryotes.</title>
        <authorList>
            <person name="Spang A."/>
            <person name="Saw J.H."/>
            <person name="Jorgensen S.L."/>
            <person name="Zaremba-Niedzwiedzka K."/>
            <person name="Martijn J."/>
            <person name="Lind A.E."/>
            <person name="van Eijk R."/>
            <person name="Schleper C."/>
            <person name="Guy L."/>
            <person name="Ettema T.J."/>
        </authorList>
    </citation>
    <scope>NUCLEOTIDE SEQUENCE</scope>
</reference>
<evidence type="ECO:0000313" key="1">
    <source>
        <dbReference type="EMBL" id="KKM47408.1"/>
    </source>
</evidence>
<proteinExistence type="predicted"/>
<name>A0A0F9IN63_9ZZZZ</name>